<feature type="domain" description="OmpR/PhoB-type" evidence="7">
    <location>
        <begin position="207"/>
        <end position="307"/>
    </location>
</feature>
<evidence type="ECO:0000256" key="4">
    <source>
        <dbReference type="PROSITE-ProRule" id="PRU00169"/>
    </source>
</evidence>
<dbReference type="InterPro" id="IPR039420">
    <property type="entry name" value="WalR-like"/>
</dbReference>
<evidence type="ECO:0000259" key="6">
    <source>
        <dbReference type="PROSITE" id="PS50110"/>
    </source>
</evidence>
<accession>A0ABW5H7X7</accession>
<dbReference type="InterPro" id="IPR001789">
    <property type="entry name" value="Sig_transdc_resp-reg_receiver"/>
</dbReference>
<dbReference type="PANTHER" id="PTHR48111:SF67">
    <property type="entry name" value="TRANSCRIPTIONAL REGULATORY PROTEIN TCTD"/>
    <property type="match status" value="1"/>
</dbReference>
<keyword evidence="1" id="KW-0805">Transcription regulation</keyword>
<reference evidence="9" key="1">
    <citation type="journal article" date="2019" name="Int. J. Syst. Evol. Microbiol.">
        <title>The Global Catalogue of Microorganisms (GCM) 10K type strain sequencing project: providing services to taxonomists for standard genome sequencing and annotation.</title>
        <authorList>
            <consortium name="The Broad Institute Genomics Platform"/>
            <consortium name="The Broad Institute Genome Sequencing Center for Infectious Disease"/>
            <person name="Wu L."/>
            <person name="Ma J."/>
        </authorList>
    </citation>
    <scope>NUCLEOTIDE SEQUENCE [LARGE SCALE GENOMIC DNA]</scope>
    <source>
        <strain evidence="9">CGMCC 4.7641</strain>
    </source>
</reference>
<keyword evidence="4" id="KW-0597">Phosphoprotein</keyword>
<evidence type="ECO:0000256" key="1">
    <source>
        <dbReference type="ARBA" id="ARBA00023015"/>
    </source>
</evidence>
<evidence type="ECO:0000313" key="8">
    <source>
        <dbReference type="EMBL" id="MFD2469392.1"/>
    </source>
</evidence>
<gene>
    <name evidence="8" type="ORF">ACFSVL_18555</name>
</gene>
<dbReference type="Gene3D" id="1.10.10.10">
    <property type="entry name" value="Winged helix-like DNA-binding domain superfamily/Winged helix DNA-binding domain"/>
    <property type="match status" value="1"/>
</dbReference>
<dbReference type="InterPro" id="IPR016032">
    <property type="entry name" value="Sig_transdc_resp-reg_C-effctor"/>
</dbReference>
<dbReference type="InterPro" id="IPR036388">
    <property type="entry name" value="WH-like_DNA-bd_sf"/>
</dbReference>
<dbReference type="Pfam" id="PF00072">
    <property type="entry name" value="Response_reg"/>
    <property type="match status" value="1"/>
</dbReference>
<keyword evidence="3" id="KW-0804">Transcription</keyword>
<feature type="domain" description="Response regulatory" evidence="6">
    <location>
        <begin position="85"/>
        <end position="199"/>
    </location>
</feature>
<evidence type="ECO:0000256" key="5">
    <source>
        <dbReference type="PROSITE-ProRule" id="PRU01091"/>
    </source>
</evidence>
<protein>
    <submittedName>
        <fullName evidence="8">Response regulator transcription factor</fullName>
    </submittedName>
</protein>
<dbReference type="Gene3D" id="3.40.50.2300">
    <property type="match status" value="1"/>
</dbReference>
<dbReference type="SUPFAM" id="SSF46894">
    <property type="entry name" value="C-terminal effector domain of the bipartite response regulators"/>
    <property type="match status" value="1"/>
</dbReference>
<dbReference type="Proteomes" id="UP001597483">
    <property type="component" value="Unassembled WGS sequence"/>
</dbReference>
<dbReference type="SMART" id="SM00448">
    <property type="entry name" value="REC"/>
    <property type="match status" value="1"/>
</dbReference>
<dbReference type="InterPro" id="IPR011006">
    <property type="entry name" value="CheY-like_superfamily"/>
</dbReference>
<dbReference type="InterPro" id="IPR001867">
    <property type="entry name" value="OmpR/PhoB-type_DNA-bd"/>
</dbReference>
<proteinExistence type="predicted"/>
<feature type="modified residue" description="4-aspartylphosphate" evidence="4">
    <location>
        <position position="134"/>
    </location>
</feature>
<dbReference type="PANTHER" id="PTHR48111">
    <property type="entry name" value="REGULATOR OF RPOS"/>
    <property type="match status" value="1"/>
</dbReference>
<evidence type="ECO:0000313" key="9">
    <source>
        <dbReference type="Proteomes" id="UP001597483"/>
    </source>
</evidence>
<dbReference type="CDD" id="cd00383">
    <property type="entry name" value="trans_reg_C"/>
    <property type="match status" value="1"/>
</dbReference>
<keyword evidence="2 5" id="KW-0238">DNA-binding</keyword>
<dbReference type="PROSITE" id="PS50110">
    <property type="entry name" value="RESPONSE_REGULATORY"/>
    <property type="match status" value="1"/>
</dbReference>
<keyword evidence="9" id="KW-1185">Reference proteome</keyword>
<dbReference type="Pfam" id="PF00486">
    <property type="entry name" value="Trans_reg_C"/>
    <property type="match status" value="1"/>
</dbReference>
<organism evidence="8 9">
    <name type="scientific">Amycolatopsis silviterrae</name>
    <dbReference type="NCBI Taxonomy" id="1656914"/>
    <lineage>
        <taxon>Bacteria</taxon>
        <taxon>Bacillati</taxon>
        <taxon>Actinomycetota</taxon>
        <taxon>Actinomycetes</taxon>
        <taxon>Pseudonocardiales</taxon>
        <taxon>Pseudonocardiaceae</taxon>
        <taxon>Amycolatopsis</taxon>
    </lineage>
</organism>
<dbReference type="EMBL" id="JBHUKS010000012">
    <property type="protein sequence ID" value="MFD2469392.1"/>
    <property type="molecule type" value="Genomic_DNA"/>
</dbReference>
<evidence type="ECO:0000256" key="3">
    <source>
        <dbReference type="ARBA" id="ARBA00023163"/>
    </source>
</evidence>
<name>A0ABW5H7X7_9PSEU</name>
<dbReference type="SUPFAM" id="SSF52172">
    <property type="entry name" value="CheY-like"/>
    <property type="match status" value="1"/>
</dbReference>
<evidence type="ECO:0000259" key="7">
    <source>
        <dbReference type="PROSITE" id="PS51755"/>
    </source>
</evidence>
<sequence length="349" mass="38563">MAEARKAHRCANSIAGHACQRPAEFLLTVDGREMRTCGICRELAIAFLDRQSSTATTVDFKPLDKAPPAGRSSAPLARDDRFLGRILLLEDDAGLRATIAHGLRARGYEVAEESDLPAVDEQVRTDPPDLLLLDRMVPSGDALYWVQNLRARGNAIPVVILTARDSLADRLDGFELHVDDYIVKPFGFEDLLTRVGRVLRRSRPDSQTEQTYADSFVHMDFQAGELRVSGIAVPLTRQEFRFLEVLVRNAGAIQSREKLIRALWGKEPSTTNLLDVVAHRLRQKLKSTDLGESPIVAARGRGYLYQVPATPAGQAAQPPAQSYGHASRVLDILNARERQETHSETPGQG</sequence>
<dbReference type="PROSITE" id="PS51755">
    <property type="entry name" value="OMPR_PHOB"/>
    <property type="match status" value="1"/>
</dbReference>
<dbReference type="SMART" id="SM00862">
    <property type="entry name" value="Trans_reg_C"/>
    <property type="match status" value="1"/>
</dbReference>
<feature type="DNA-binding region" description="OmpR/PhoB-type" evidence="5">
    <location>
        <begin position="207"/>
        <end position="307"/>
    </location>
</feature>
<comment type="caution">
    <text evidence="8">The sequence shown here is derived from an EMBL/GenBank/DDBJ whole genome shotgun (WGS) entry which is preliminary data.</text>
</comment>
<evidence type="ECO:0000256" key="2">
    <source>
        <dbReference type="ARBA" id="ARBA00023125"/>
    </source>
</evidence>